<reference evidence="1" key="1">
    <citation type="submission" date="2014-09" db="EMBL/GenBank/DDBJ databases">
        <authorList>
            <person name="Magalhaes I.L.F."/>
            <person name="Oliveira U."/>
            <person name="Santos F.R."/>
            <person name="Vidigal T.H.D.A."/>
            <person name="Brescovit A.D."/>
            <person name="Santos A.J."/>
        </authorList>
    </citation>
    <scope>NUCLEOTIDE SEQUENCE</scope>
    <source>
        <tissue evidence="1">Shoot tissue taken approximately 20 cm above the soil surface</tissue>
    </source>
</reference>
<dbReference type="AlphaFoldDB" id="A0A0A9EUM2"/>
<protein>
    <submittedName>
        <fullName evidence="1">Uncharacterized protein</fullName>
    </submittedName>
</protein>
<dbReference type="EMBL" id="GBRH01198163">
    <property type="protein sequence ID" value="JAD99732.1"/>
    <property type="molecule type" value="Transcribed_RNA"/>
</dbReference>
<proteinExistence type="predicted"/>
<accession>A0A0A9EUM2</accession>
<organism evidence="1">
    <name type="scientific">Arundo donax</name>
    <name type="common">Giant reed</name>
    <name type="synonym">Donax arundinaceus</name>
    <dbReference type="NCBI Taxonomy" id="35708"/>
    <lineage>
        <taxon>Eukaryota</taxon>
        <taxon>Viridiplantae</taxon>
        <taxon>Streptophyta</taxon>
        <taxon>Embryophyta</taxon>
        <taxon>Tracheophyta</taxon>
        <taxon>Spermatophyta</taxon>
        <taxon>Magnoliopsida</taxon>
        <taxon>Liliopsida</taxon>
        <taxon>Poales</taxon>
        <taxon>Poaceae</taxon>
        <taxon>PACMAD clade</taxon>
        <taxon>Arundinoideae</taxon>
        <taxon>Arundineae</taxon>
        <taxon>Arundo</taxon>
    </lineage>
</organism>
<sequence>MAATCLQHYSYCSTKKKSLEQKKRTKICAKSTHRACKDLKPSIINMISHA</sequence>
<evidence type="ECO:0000313" key="1">
    <source>
        <dbReference type="EMBL" id="JAD99732.1"/>
    </source>
</evidence>
<name>A0A0A9EUM2_ARUDO</name>
<reference evidence="1" key="2">
    <citation type="journal article" date="2015" name="Data Brief">
        <title>Shoot transcriptome of the giant reed, Arundo donax.</title>
        <authorList>
            <person name="Barrero R.A."/>
            <person name="Guerrero F.D."/>
            <person name="Moolhuijzen P."/>
            <person name="Goolsby J.A."/>
            <person name="Tidwell J."/>
            <person name="Bellgard S.E."/>
            <person name="Bellgard M.I."/>
        </authorList>
    </citation>
    <scope>NUCLEOTIDE SEQUENCE</scope>
    <source>
        <tissue evidence="1">Shoot tissue taken approximately 20 cm above the soil surface</tissue>
    </source>
</reference>